<dbReference type="AlphaFoldDB" id="A0A8H7RFJ3"/>
<reference evidence="7" key="1">
    <citation type="submission" date="2020-12" db="EMBL/GenBank/DDBJ databases">
        <title>Metabolic potential, ecology and presence of endohyphal bacteria is reflected in genomic diversity of Mucoromycotina.</title>
        <authorList>
            <person name="Muszewska A."/>
            <person name="Okrasinska A."/>
            <person name="Steczkiewicz K."/>
            <person name="Drgas O."/>
            <person name="Orlowska M."/>
            <person name="Perlinska-Lenart U."/>
            <person name="Aleksandrzak-Piekarczyk T."/>
            <person name="Szatraj K."/>
            <person name="Zielenkiewicz U."/>
            <person name="Pilsyk S."/>
            <person name="Malc E."/>
            <person name="Mieczkowski P."/>
            <person name="Kruszewska J.S."/>
            <person name="Biernat P."/>
            <person name="Pawlowska J."/>
        </authorList>
    </citation>
    <scope>NUCLEOTIDE SEQUENCE</scope>
    <source>
        <strain evidence="7">WA0000017839</strain>
    </source>
</reference>
<dbReference type="Pfam" id="PF02238">
    <property type="entry name" value="COX7a"/>
    <property type="match status" value="1"/>
</dbReference>
<organism evidence="7 8">
    <name type="scientific">Mucor saturninus</name>
    <dbReference type="NCBI Taxonomy" id="64648"/>
    <lineage>
        <taxon>Eukaryota</taxon>
        <taxon>Fungi</taxon>
        <taxon>Fungi incertae sedis</taxon>
        <taxon>Mucoromycota</taxon>
        <taxon>Mucoromycotina</taxon>
        <taxon>Mucoromycetes</taxon>
        <taxon>Mucorales</taxon>
        <taxon>Mucorineae</taxon>
        <taxon>Mucoraceae</taxon>
        <taxon>Mucor</taxon>
    </lineage>
</organism>
<evidence type="ECO:0000256" key="2">
    <source>
        <dbReference type="ARBA" id="ARBA00009331"/>
    </source>
</evidence>
<gene>
    <name evidence="7" type="ORF">INT47_008272</name>
</gene>
<evidence type="ECO:0000256" key="4">
    <source>
        <dbReference type="ARBA" id="ARBA00023128"/>
    </source>
</evidence>
<dbReference type="Gene3D" id="4.10.91.10">
    <property type="entry name" value="Cytochrome c oxidase, subunit VIIa"/>
    <property type="match status" value="1"/>
</dbReference>
<evidence type="ECO:0000256" key="6">
    <source>
        <dbReference type="SAM" id="Phobius"/>
    </source>
</evidence>
<keyword evidence="3" id="KW-0999">Mitochondrion inner membrane</keyword>
<evidence type="ECO:0000256" key="1">
    <source>
        <dbReference type="ARBA" id="ARBA00004273"/>
    </source>
</evidence>
<keyword evidence="6" id="KW-0812">Transmembrane</keyword>
<dbReference type="GO" id="GO:0005743">
    <property type="term" value="C:mitochondrial inner membrane"/>
    <property type="evidence" value="ECO:0007669"/>
    <property type="project" value="UniProtKB-SubCell"/>
</dbReference>
<dbReference type="OrthoDB" id="5511599at2759"/>
<dbReference type="GO" id="GO:0045277">
    <property type="term" value="C:respiratory chain complex IV"/>
    <property type="evidence" value="ECO:0007669"/>
    <property type="project" value="InterPro"/>
</dbReference>
<dbReference type="Proteomes" id="UP000603453">
    <property type="component" value="Unassembled WGS sequence"/>
</dbReference>
<keyword evidence="8" id="KW-1185">Reference proteome</keyword>
<evidence type="ECO:0000313" key="7">
    <source>
        <dbReference type="EMBL" id="KAG2209430.1"/>
    </source>
</evidence>
<comment type="subcellular location">
    <subcellularLocation>
        <location evidence="1">Mitochondrion inner membrane</location>
    </subcellularLocation>
</comment>
<feature type="transmembrane region" description="Helical" evidence="6">
    <location>
        <begin position="33"/>
        <end position="58"/>
    </location>
</feature>
<sequence length="62" mass="6707">MLINRPNNVLANQRYFQAPSQAPLWIKGKRDKLIVTIVFAGLGVGVIGSLTGAVKMVIGKKD</sequence>
<dbReference type="GO" id="GO:0006123">
    <property type="term" value="P:mitochondrial electron transport, cytochrome c to oxygen"/>
    <property type="evidence" value="ECO:0007669"/>
    <property type="project" value="InterPro"/>
</dbReference>
<evidence type="ECO:0000256" key="3">
    <source>
        <dbReference type="ARBA" id="ARBA00022792"/>
    </source>
</evidence>
<protein>
    <submittedName>
        <fullName evidence="7">Uncharacterized protein</fullName>
    </submittedName>
</protein>
<name>A0A8H7RFJ3_9FUNG</name>
<evidence type="ECO:0000256" key="5">
    <source>
        <dbReference type="ARBA" id="ARBA00023136"/>
    </source>
</evidence>
<dbReference type="InterPro" id="IPR039297">
    <property type="entry name" value="COX7a"/>
</dbReference>
<proteinExistence type="inferred from homology"/>
<dbReference type="EMBL" id="JAEPRD010000015">
    <property type="protein sequence ID" value="KAG2209430.1"/>
    <property type="molecule type" value="Genomic_DNA"/>
</dbReference>
<comment type="similarity">
    <text evidence="2">Belongs to the cytochrome c oxidase VIIa family.</text>
</comment>
<dbReference type="InterPro" id="IPR036539">
    <property type="entry name" value="Cyt_c_oxidase_su7a_sf"/>
</dbReference>
<comment type="caution">
    <text evidence="7">The sequence shown here is derived from an EMBL/GenBank/DDBJ whole genome shotgun (WGS) entry which is preliminary data.</text>
</comment>
<keyword evidence="5 6" id="KW-0472">Membrane</keyword>
<keyword evidence="6" id="KW-1133">Transmembrane helix</keyword>
<keyword evidence="4" id="KW-0496">Mitochondrion</keyword>
<accession>A0A8H7RFJ3</accession>
<evidence type="ECO:0000313" key="8">
    <source>
        <dbReference type="Proteomes" id="UP000603453"/>
    </source>
</evidence>